<sequence length="560" mass="62205">HITLTVQSPAQGANEREPRNGTVSFAIKVRIIPQPPRQKRILWDQYHSLRYPPGYLPRDNLKIKSDPLDWRADHVHTNFKDMYTHLRNAGYYVEVLGAPYTCFNASHYGTLLVVDPEEEFFPAEIAKLREDVLDRQLSVIVFADWYNTSVMRRIKFYDENTRQWWMPDTGGANVPALNDLLREFGIALGDRVADGYFDMRDHRMYYASGANIVRFPVGEGTILIERDLLDEGLAITQPDESRSKVRTRTAILGMLQTDRRMYARLQPATPNPEGSPPLAPPDETLEDLEEETGKIDLGAIINKRILLSAAGGADVEEYEEIPNDGGEFNRDDAANRIDAGEEPLPEDDRDGDDIGQLLRERTKAAAHKQQQQQQHNSTTARTTNRPELTVGGRIALYGDSNCLDSTHLEKPCFWLLDSLLEYTMTAHVTSLLRDLNVSRQTEQIEENVKLPQRMPNNNLHLYSKVLVPHTGSSVLGANDEPDVPGWRNKKTDKIPPNAPPNVFNGPSGASPTAGTPMAVGVKIIPLAGGVGAGAPDEVDYYAENRANNGHGGEGAAGGSV</sequence>
<feature type="region of interest" description="Disordered" evidence="3">
    <location>
        <begin position="362"/>
        <end position="387"/>
    </location>
</feature>
<evidence type="ECO:0000313" key="6">
    <source>
        <dbReference type="Proteomes" id="UP000075901"/>
    </source>
</evidence>
<name>A0A182SPU7_9DIPT</name>
<dbReference type="InterPro" id="IPR050131">
    <property type="entry name" value="Peptidase_S8_subtilisin-like"/>
</dbReference>
<keyword evidence="1" id="KW-0645">Protease</keyword>
<dbReference type="AlphaFoldDB" id="A0A182SPU7"/>
<dbReference type="VEuPathDB" id="VectorBase:AMAM011028"/>
<evidence type="ECO:0000313" key="5">
    <source>
        <dbReference type="EnsemblMetazoa" id="AMAM011028-PA"/>
    </source>
</evidence>
<reference evidence="5" key="2">
    <citation type="submission" date="2020-05" db="UniProtKB">
        <authorList>
            <consortium name="EnsemblMetazoa"/>
        </authorList>
    </citation>
    <scope>IDENTIFICATION</scope>
    <source>
        <strain evidence="5">maculatus3</strain>
    </source>
</reference>
<keyword evidence="2" id="KW-0720">Serine protease</keyword>
<keyword evidence="6" id="KW-1185">Reference proteome</keyword>
<dbReference type="InterPro" id="IPR057032">
    <property type="entry name" value="MBTPS1_4th"/>
</dbReference>
<feature type="domain" description="MBTPS1 fourth" evidence="4">
    <location>
        <begin position="35"/>
        <end position="257"/>
    </location>
</feature>
<accession>A0A182SPU7</accession>
<dbReference type="PANTHER" id="PTHR43806">
    <property type="entry name" value="PEPTIDASE S8"/>
    <property type="match status" value="1"/>
</dbReference>
<proteinExistence type="predicted"/>
<evidence type="ECO:0000256" key="2">
    <source>
        <dbReference type="ARBA" id="ARBA00022825"/>
    </source>
</evidence>
<dbReference type="EnsemblMetazoa" id="AMAM011028-RA">
    <property type="protein sequence ID" value="AMAM011028-PA"/>
    <property type="gene ID" value="AMAM011028"/>
</dbReference>
<dbReference type="Pfam" id="PF23090">
    <property type="entry name" value="MBTPS1_4th"/>
    <property type="match status" value="2"/>
</dbReference>
<dbReference type="PANTHER" id="PTHR43806:SF7">
    <property type="entry name" value="MEMBRANE-BOUND TRANSCRIPTION FACTOR SITE-1 PROTEASE"/>
    <property type="match status" value="1"/>
</dbReference>
<reference evidence="6" key="1">
    <citation type="submission" date="2013-09" db="EMBL/GenBank/DDBJ databases">
        <title>The Genome Sequence of Anopheles maculatus species B.</title>
        <authorList>
            <consortium name="The Broad Institute Genomics Platform"/>
            <person name="Neafsey D.E."/>
            <person name="Besansky N."/>
            <person name="Howell P."/>
            <person name="Walton C."/>
            <person name="Young S.K."/>
            <person name="Zeng Q."/>
            <person name="Gargeya S."/>
            <person name="Fitzgerald M."/>
            <person name="Haas B."/>
            <person name="Abouelleil A."/>
            <person name="Allen A.W."/>
            <person name="Alvarado L."/>
            <person name="Arachchi H.M."/>
            <person name="Berlin A.M."/>
            <person name="Chapman S.B."/>
            <person name="Gainer-Dewar J."/>
            <person name="Goldberg J."/>
            <person name="Griggs A."/>
            <person name="Gujja S."/>
            <person name="Hansen M."/>
            <person name="Howarth C."/>
            <person name="Imamovic A."/>
            <person name="Ireland A."/>
            <person name="Larimer J."/>
            <person name="McCowan C."/>
            <person name="Murphy C."/>
            <person name="Pearson M."/>
            <person name="Poon T.W."/>
            <person name="Priest M."/>
            <person name="Roberts A."/>
            <person name="Saif S."/>
            <person name="Shea T."/>
            <person name="Sisk P."/>
            <person name="Sykes S."/>
            <person name="Wortman J."/>
            <person name="Nusbaum C."/>
            <person name="Birren B."/>
        </authorList>
    </citation>
    <scope>NUCLEOTIDE SEQUENCE [LARGE SCALE GENOMIC DNA]</scope>
    <source>
        <strain evidence="6">maculatus3</strain>
    </source>
</reference>
<keyword evidence="2" id="KW-0378">Hydrolase</keyword>
<organism evidence="5 6">
    <name type="scientific">Anopheles maculatus</name>
    <dbReference type="NCBI Taxonomy" id="74869"/>
    <lineage>
        <taxon>Eukaryota</taxon>
        <taxon>Metazoa</taxon>
        <taxon>Ecdysozoa</taxon>
        <taxon>Arthropoda</taxon>
        <taxon>Hexapoda</taxon>
        <taxon>Insecta</taxon>
        <taxon>Pterygota</taxon>
        <taxon>Neoptera</taxon>
        <taxon>Endopterygota</taxon>
        <taxon>Diptera</taxon>
        <taxon>Nematocera</taxon>
        <taxon>Culicoidea</taxon>
        <taxon>Culicidae</taxon>
        <taxon>Anophelinae</taxon>
        <taxon>Anopheles</taxon>
        <taxon>Anopheles maculatus group</taxon>
    </lineage>
</organism>
<dbReference type="GO" id="GO:0004252">
    <property type="term" value="F:serine-type endopeptidase activity"/>
    <property type="evidence" value="ECO:0007669"/>
    <property type="project" value="TreeGrafter"/>
</dbReference>
<evidence type="ECO:0000256" key="3">
    <source>
        <dbReference type="SAM" id="MobiDB-lite"/>
    </source>
</evidence>
<feature type="compositionally biased region" description="Polar residues" evidence="3">
    <location>
        <begin position="376"/>
        <end position="386"/>
    </location>
</feature>
<dbReference type="GO" id="GO:0005794">
    <property type="term" value="C:Golgi apparatus"/>
    <property type="evidence" value="ECO:0007669"/>
    <property type="project" value="TreeGrafter"/>
</dbReference>
<feature type="region of interest" description="Disordered" evidence="3">
    <location>
        <begin position="490"/>
        <end position="510"/>
    </location>
</feature>
<dbReference type="Proteomes" id="UP000075901">
    <property type="component" value="Unassembled WGS sequence"/>
</dbReference>
<evidence type="ECO:0000259" key="4">
    <source>
        <dbReference type="Pfam" id="PF23090"/>
    </source>
</evidence>
<feature type="domain" description="MBTPS1 fourth" evidence="4">
    <location>
        <begin position="361"/>
        <end position="429"/>
    </location>
</feature>
<dbReference type="GO" id="GO:0006508">
    <property type="term" value="P:proteolysis"/>
    <property type="evidence" value="ECO:0007669"/>
    <property type="project" value="UniProtKB-KW"/>
</dbReference>
<evidence type="ECO:0000256" key="1">
    <source>
        <dbReference type="ARBA" id="ARBA00022670"/>
    </source>
</evidence>
<protein>
    <recommendedName>
        <fullName evidence="4">MBTPS1 fourth domain-containing protein</fullName>
    </recommendedName>
</protein>